<evidence type="ECO:0000313" key="12">
    <source>
        <dbReference type="Proteomes" id="UP000654370"/>
    </source>
</evidence>
<dbReference type="OrthoDB" id="3437960at2759"/>
<dbReference type="SUPFAM" id="SSF57667">
    <property type="entry name" value="beta-beta-alpha zinc fingers"/>
    <property type="match status" value="2"/>
</dbReference>
<protein>
    <recommendedName>
        <fullName evidence="10">C2H2-type domain-containing protein</fullName>
    </recommendedName>
</protein>
<dbReference type="Proteomes" id="UP000654370">
    <property type="component" value="Unassembled WGS sequence"/>
</dbReference>
<dbReference type="PROSITE" id="PS50157">
    <property type="entry name" value="ZINC_FINGER_C2H2_2"/>
    <property type="match status" value="1"/>
</dbReference>
<dbReference type="Gene3D" id="3.30.160.60">
    <property type="entry name" value="Classic Zinc Finger"/>
    <property type="match status" value="3"/>
</dbReference>
<evidence type="ECO:0000256" key="7">
    <source>
        <dbReference type="PROSITE-ProRule" id="PRU00042"/>
    </source>
</evidence>
<comment type="caution">
    <text evidence="11">The sequence shown here is derived from an EMBL/GenBank/DDBJ whole genome shotgun (WGS) entry which is preliminary data.</text>
</comment>
<feature type="coiled-coil region" evidence="8">
    <location>
        <begin position="252"/>
        <end position="286"/>
    </location>
</feature>
<proteinExistence type="predicted"/>
<dbReference type="PANTHER" id="PTHR45718:SF4">
    <property type="entry name" value="TRANSCRIPTIONAL ACTIVATOR CUBITUS INTERRUPTUS"/>
    <property type="match status" value="1"/>
</dbReference>
<feature type="compositionally biased region" description="Polar residues" evidence="9">
    <location>
        <begin position="1"/>
        <end position="13"/>
    </location>
</feature>
<sequence>MQSASPDPTSIYPQQEQMQTEEAAEIAPEPTITEPTTIDTPEPDSLQSSSVPATDKDNENDNENETVICRWNQCNQPFASHYDLADHLSKEHIGWKRPDYYCEWDGCARRSIKSHSRFALMMHLRTHTGEKPYDCQHPGCTQSYVSLEFSRMDALVKHKKSEHEGPKPQVAARTPSSRGGKGTRKAVGSPMKHQRTEENHETKSKRKKIHDDRFSSSATSQRLAIGSRALSDDEAEGPLSFQDKYRLAKAKLSYITQENEMLNDEYNEMEKKLRRLRTERRVLLDVLYRAEMGDDVEDGDKQFGALDDGDEVEDDNVQVDEDD</sequence>
<feature type="non-terminal residue" evidence="11">
    <location>
        <position position="1"/>
    </location>
</feature>
<feature type="region of interest" description="Disordered" evidence="9">
    <location>
        <begin position="157"/>
        <end position="222"/>
    </location>
</feature>
<reference evidence="11" key="1">
    <citation type="submission" date="2020-12" db="EMBL/GenBank/DDBJ databases">
        <title>Metabolic potential, ecology and presence of endohyphal bacteria is reflected in genomic diversity of Mucoromycotina.</title>
        <authorList>
            <person name="Muszewska A."/>
            <person name="Okrasinska A."/>
            <person name="Steczkiewicz K."/>
            <person name="Drgas O."/>
            <person name="Orlowska M."/>
            <person name="Perlinska-Lenart U."/>
            <person name="Aleksandrzak-Piekarczyk T."/>
            <person name="Szatraj K."/>
            <person name="Zielenkiewicz U."/>
            <person name="Pilsyk S."/>
            <person name="Malc E."/>
            <person name="Mieczkowski P."/>
            <person name="Kruszewska J.S."/>
            <person name="Biernat P."/>
            <person name="Pawlowska J."/>
        </authorList>
    </citation>
    <scope>NUCLEOTIDE SEQUENCE</scope>
    <source>
        <strain evidence="11">WA0000067209</strain>
    </source>
</reference>
<keyword evidence="8" id="KW-0175">Coiled coil</keyword>
<evidence type="ECO:0000259" key="10">
    <source>
        <dbReference type="PROSITE" id="PS50157"/>
    </source>
</evidence>
<dbReference type="InterPro" id="IPR013087">
    <property type="entry name" value="Znf_C2H2_type"/>
</dbReference>
<comment type="subcellular location">
    <subcellularLocation>
        <location evidence="1">Nucleus</location>
    </subcellularLocation>
</comment>
<feature type="region of interest" description="Disordered" evidence="9">
    <location>
        <begin position="296"/>
        <end position="323"/>
    </location>
</feature>
<organism evidence="11 12">
    <name type="scientific">Mortierella isabellina</name>
    <name type="common">Filamentous fungus</name>
    <name type="synonym">Umbelopsis isabellina</name>
    <dbReference type="NCBI Taxonomy" id="91625"/>
    <lineage>
        <taxon>Eukaryota</taxon>
        <taxon>Fungi</taxon>
        <taxon>Fungi incertae sedis</taxon>
        <taxon>Mucoromycota</taxon>
        <taxon>Mucoromycotina</taxon>
        <taxon>Umbelopsidomycetes</taxon>
        <taxon>Umbelopsidales</taxon>
        <taxon>Umbelopsidaceae</taxon>
        <taxon>Umbelopsis</taxon>
    </lineage>
</organism>
<feature type="region of interest" description="Disordered" evidence="9">
    <location>
        <begin position="1"/>
        <end position="62"/>
    </location>
</feature>
<dbReference type="Pfam" id="PF21816">
    <property type="entry name" value="Zap1_zf1"/>
    <property type="match status" value="1"/>
</dbReference>
<dbReference type="GO" id="GO:0005634">
    <property type="term" value="C:nucleus"/>
    <property type="evidence" value="ECO:0007669"/>
    <property type="project" value="UniProtKB-SubCell"/>
</dbReference>
<keyword evidence="6" id="KW-0539">Nucleus</keyword>
<keyword evidence="12" id="KW-1185">Reference proteome</keyword>
<feature type="compositionally biased region" description="Acidic residues" evidence="9">
    <location>
        <begin position="307"/>
        <end position="323"/>
    </location>
</feature>
<evidence type="ECO:0000256" key="9">
    <source>
        <dbReference type="SAM" id="MobiDB-lite"/>
    </source>
</evidence>
<evidence type="ECO:0000256" key="1">
    <source>
        <dbReference type="ARBA" id="ARBA00004123"/>
    </source>
</evidence>
<keyword evidence="5" id="KW-0862">Zinc</keyword>
<gene>
    <name evidence="11" type="ORF">INT43_002855</name>
</gene>
<dbReference type="InterPro" id="IPR036236">
    <property type="entry name" value="Znf_C2H2_sf"/>
</dbReference>
<evidence type="ECO:0000256" key="6">
    <source>
        <dbReference type="ARBA" id="ARBA00023242"/>
    </source>
</evidence>
<feature type="compositionally biased region" description="Low complexity" evidence="9">
    <location>
        <begin position="14"/>
        <end position="44"/>
    </location>
</feature>
<keyword evidence="2" id="KW-0479">Metal-binding</keyword>
<dbReference type="InterPro" id="IPR056436">
    <property type="entry name" value="Znf-C2H2_ZIC1-5/GLI1-3-like"/>
</dbReference>
<dbReference type="PANTHER" id="PTHR45718">
    <property type="entry name" value="TRANSCRIPTIONAL ACTIVATOR CUBITUS INTERRUPTUS"/>
    <property type="match status" value="1"/>
</dbReference>
<dbReference type="SMART" id="SM00355">
    <property type="entry name" value="ZnF_C2H2"/>
    <property type="match status" value="3"/>
</dbReference>
<evidence type="ECO:0000256" key="4">
    <source>
        <dbReference type="ARBA" id="ARBA00022771"/>
    </source>
</evidence>
<dbReference type="AlphaFoldDB" id="A0A8H7Q5D7"/>
<feature type="domain" description="C2H2-type" evidence="10">
    <location>
        <begin position="67"/>
        <end position="97"/>
    </location>
</feature>
<dbReference type="EMBL" id="JAEPQZ010000001">
    <property type="protein sequence ID" value="KAG2186417.1"/>
    <property type="molecule type" value="Genomic_DNA"/>
</dbReference>
<name>A0A8H7Q5D7_MORIS</name>
<dbReference type="GO" id="GO:0000981">
    <property type="term" value="F:DNA-binding transcription factor activity, RNA polymerase II-specific"/>
    <property type="evidence" value="ECO:0007669"/>
    <property type="project" value="TreeGrafter"/>
</dbReference>
<feature type="compositionally biased region" description="Basic and acidic residues" evidence="9">
    <location>
        <begin position="157"/>
        <end position="166"/>
    </location>
</feature>
<dbReference type="InterPro" id="IPR048420">
    <property type="entry name" value="Zap1-like_Znf1"/>
</dbReference>
<keyword evidence="3" id="KW-0677">Repeat</keyword>
<evidence type="ECO:0000256" key="8">
    <source>
        <dbReference type="SAM" id="Coils"/>
    </source>
</evidence>
<evidence type="ECO:0000256" key="3">
    <source>
        <dbReference type="ARBA" id="ARBA00022737"/>
    </source>
</evidence>
<evidence type="ECO:0000313" key="11">
    <source>
        <dbReference type="EMBL" id="KAG2186417.1"/>
    </source>
</evidence>
<dbReference type="PROSITE" id="PS00028">
    <property type="entry name" value="ZINC_FINGER_C2H2_1"/>
    <property type="match status" value="1"/>
</dbReference>
<accession>A0A8H7Q5D7</accession>
<evidence type="ECO:0000256" key="2">
    <source>
        <dbReference type="ARBA" id="ARBA00022723"/>
    </source>
</evidence>
<dbReference type="Pfam" id="PF23561">
    <property type="entry name" value="zf-C2H2_15"/>
    <property type="match status" value="1"/>
</dbReference>
<keyword evidence="4 7" id="KW-0863">Zinc-finger</keyword>
<evidence type="ECO:0000256" key="5">
    <source>
        <dbReference type="ARBA" id="ARBA00022833"/>
    </source>
</evidence>
<dbReference type="InterPro" id="IPR043359">
    <property type="entry name" value="GLI-like"/>
</dbReference>
<dbReference type="GO" id="GO:0000978">
    <property type="term" value="F:RNA polymerase II cis-regulatory region sequence-specific DNA binding"/>
    <property type="evidence" value="ECO:0007669"/>
    <property type="project" value="TreeGrafter"/>
</dbReference>
<dbReference type="GO" id="GO:0008270">
    <property type="term" value="F:zinc ion binding"/>
    <property type="evidence" value="ECO:0007669"/>
    <property type="project" value="UniProtKB-KW"/>
</dbReference>